<feature type="region of interest" description="Disordered" evidence="1">
    <location>
        <begin position="89"/>
        <end position="121"/>
    </location>
</feature>
<dbReference type="InterPro" id="IPR052249">
    <property type="entry name" value="Roquin_domain"/>
</dbReference>
<reference evidence="2" key="2">
    <citation type="submission" date="2025-09" db="UniProtKB">
        <authorList>
            <consortium name="Ensembl"/>
        </authorList>
    </citation>
    <scope>IDENTIFICATION</scope>
</reference>
<sequence>MLHTTTPPGLPPSYLTDPYGPYPPTPHPPQAHQYVHSMPSAFTRHPGTPHHPLFDGGRNWRGVQSSPYGQEGLIQTHESVFASRERFLPHDGPYYSQAPPHPHPPPPPPPPPPSATQTSQHLVQPRGVTFLRDPYSPPVQPSLEELHRRRNELVAQLRGQPLGASSISPPPFAHSPTPPLPFQTYPEEYSLAYAEDGSDEVSLRPGYQDGEYSSQYSPWSCETISSYIGSKETKPTDVIAASNVEVPVSIEQVLLNRLCQIPLFFNM</sequence>
<keyword evidence="3" id="KW-1185">Reference proteome</keyword>
<organism evidence="2 3">
    <name type="scientific">Eptatretus burgeri</name>
    <name type="common">Inshore hagfish</name>
    <dbReference type="NCBI Taxonomy" id="7764"/>
    <lineage>
        <taxon>Eukaryota</taxon>
        <taxon>Metazoa</taxon>
        <taxon>Chordata</taxon>
        <taxon>Craniata</taxon>
        <taxon>Vertebrata</taxon>
        <taxon>Cyclostomata</taxon>
        <taxon>Myxini</taxon>
        <taxon>Myxiniformes</taxon>
        <taxon>Myxinidae</taxon>
        <taxon>Eptatretinae</taxon>
        <taxon>Eptatretus</taxon>
    </lineage>
</organism>
<feature type="compositionally biased region" description="Pro residues" evidence="1">
    <location>
        <begin position="99"/>
        <end position="114"/>
    </location>
</feature>
<dbReference type="PANTHER" id="PTHR13139:SF54">
    <property type="entry name" value="RING-TYPE E3 UBIQUITIN TRANSFERASE"/>
    <property type="match status" value="1"/>
</dbReference>
<dbReference type="AlphaFoldDB" id="A0A8C4Q5F6"/>
<dbReference type="GO" id="GO:0000209">
    <property type="term" value="P:protein polyubiquitination"/>
    <property type="evidence" value="ECO:0007669"/>
    <property type="project" value="TreeGrafter"/>
</dbReference>
<dbReference type="GO" id="GO:0003725">
    <property type="term" value="F:double-stranded RNA binding"/>
    <property type="evidence" value="ECO:0007669"/>
    <property type="project" value="TreeGrafter"/>
</dbReference>
<dbReference type="GO" id="GO:0003729">
    <property type="term" value="F:mRNA binding"/>
    <property type="evidence" value="ECO:0007669"/>
    <property type="project" value="TreeGrafter"/>
</dbReference>
<dbReference type="GeneTree" id="ENSGT00940000157143"/>
<dbReference type="GO" id="GO:0035613">
    <property type="term" value="F:RNA stem-loop binding"/>
    <property type="evidence" value="ECO:0007669"/>
    <property type="project" value="TreeGrafter"/>
</dbReference>
<evidence type="ECO:0000313" key="2">
    <source>
        <dbReference type="Ensembl" id="ENSEBUP00000010323.1"/>
    </source>
</evidence>
<feature type="compositionally biased region" description="Pro residues" evidence="1">
    <location>
        <begin position="20"/>
        <end position="29"/>
    </location>
</feature>
<dbReference type="Ensembl" id="ENSEBUT00000010868.1">
    <property type="protein sequence ID" value="ENSEBUP00000010323.1"/>
    <property type="gene ID" value="ENSEBUG00000006645.1"/>
</dbReference>
<dbReference type="GO" id="GO:0000288">
    <property type="term" value="P:nuclear-transcribed mRNA catabolic process, deadenylation-dependent decay"/>
    <property type="evidence" value="ECO:0007669"/>
    <property type="project" value="TreeGrafter"/>
</dbReference>
<dbReference type="GO" id="GO:0061630">
    <property type="term" value="F:ubiquitin protein ligase activity"/>
    <property type="evidence" value="ECO:0007669"/>
    <property type="project" value="TreeGrafter"/>
</dbReference>
<accession>A0A8C4Q5F6</accession>
<evidence type="ECO:0000256" key="1">
    <source>
        <dbReference type="SAM" id="MobiDB-lite"/>
    </source>
</evidence>
<proteinExistence type="predicted"/>
<protein>
    <submittedName>
        <fullName evidence="2">Uncharacterized protein</fullName>
    </submittedName>
</protein>
<dbReference type="Proteomes" id="UP000694388">
    <property type="component" value="Unplaced"/>
</dbReference>
<dbReference type="PANTHER" id="PTHR13139">
    <property type="entry name" value="RING FINGER AND CCCH-TYPE ZINC FINGER DOMAIN-CONTAINING PROTEIN"/>
    <property type="match status" value="1"/>
</dbReference>
<name>A0A8C4Q5F6_EPTBU</name>
<feature type="region of interest" description="Disordered" evidence="1">
    <location>
        <begin position="1"/>
        <end position="68"/>
    </location>
</feature>
<evidence type="ECO:0000313" key="3">
    <source>
        <dbReference type="Proteomes" id="UP000694388"/>
    </source>
</evidence>
<dbReference type="GO" id="GO:0010494">
    <property type="term" value="C:cytoplasmic stress granule"/>
    <property type="evidence" value="ECO:0007669"/>
    <property type="project" value="TreeGrafter"/>
</dbReference>
<dbReference type="GO" id="GO:0006511">
    <property type="term" value="P:ubiquitin-dependent protein catabolic process"/>
    <property type="evidence" value="ECO:0007669"/>
    <property type="project" value="TreeGrafter"/>
</dbReference>
<reference evidence="2" key="1">
    <citation type="submission" date="2025-08" db="UniProtKB">
        <authorList>
            <consortium name="Ensembl"/>
        </authorList>
    </citation>
    <scope>IDENTIFICATION</scope>
</reference>